<feature type="signal peptide" evidence="2">
    <location>
        <begin position="1"/>
        <end position="20"/>
    </location>
</feature>
<feature type="chain" id="PRO_5032749729" description="SecDF P1 head subdomain domain-containing protein" evidence="2">
    <location>
        <begin position="21"/>
        <end position="202"/>
    </location>
</feature>
<protein>
    <recommendedName>
        <fullName evidence="3">SecDF P1 head subdomain domain-containing protein</fullName>
    </recommendedName>
</protein>
<dbReference type="PROSITE" id="PS51257">
    <property type="entry name" value="PROKAR_LIPOPROTEIN"/>
    <property type="match status" value="1"/>
</dbReference>
<evidence type="ECO:0000259" key="3">
    <source>
        <dbReference type="Pfam" id="PF22599"/>
    </source>
</evidence>
<dbReference type="Proteomes" id="UP000559809">
    <property type="component" value="Unassembled WGS sequence"/>
</dbReference>
<dbReference type="Gene3D" id="3.30.1360.200">
    <property type="match status" value="1"/>
</dbReference>
<sequence>MQTIRQLGKLIAPLSLALLAACQTTQGPGAASTASTAPAAQSAPAPAQPSATPARPDAGPAQAQGAAVAVYIADTAQQTGWTPVSLQSGTLYVNPQPIITRSDLSGVQAGSNKQGDGLLALELNEQGKGKVSDATTQNPNKRLALVVGRTLLAVPSYSTPVTTGQLIFAVGTEENATAAARAIAGVPHEEGGAAGAAAPAAR</sequence>
<reference evidence="4 5" key="1">
    <citation type="submission" date="2020-07" db="EMBL/GenBank/DDBJ databases">
        <title>Taxonomic revisions and descriptions of new bacterial species based on genomic comparisons in the high-G+C-content subgroup of the family Alcaligenaceae.</title>
        <authorList>
            <person name="Szabo A."/>
            <person name="Felfoldi T."/>
        </authorList>
    </citation>
    <scope>NUCLEOTIDE SEQUENCE [LARGE SCALE GENOMIC DNA]</scope>
    <source>
        <strain evidence="4 5">LMG 24012</strain>
    </source>
</reference>
<dbReference type="InterPro" id="IPR054384">
    <property type="entry name" value="SecDF_P1_head"/>
</dbReference>
<gene>
    <name evidence="4" type="ORF">H0A72_16885</name>
</gene>
<proteinExistence type="predicted"/>
<evidence type="ECO:0000256" key="1">
    <source>
        <dbReference type="SAM" id="MobiDB-lite"/>
    </source>
</evidence>
<dbReference type="EMBL" id="JACCEM010000009">
    <property type="protein sequence ID" value="NYT50989.1"/>
    <property type="molecule type" value="Genomic_DNA"/>
</dbReference>
<dbReference type="Pfam" id="PF22599">
    <property type="entry name" value="SecDF_P1_head"/>
    <property type="match status" value="1"/>
</dbReference>
<evidence type="ECO:0000313" key="4">
    <source>
        <dbReference type="EMBL" id="NYT50989.1"/>
    </source>
</evidence>
<dbReference type="RefSeq" id="WP_180157454.1">
    <property type="nucleotide sequence ID" value="NZ_JACCEM010000009.1"/>
</dbReference>
<name>A0A853G3V7_9BURK</name>
<evidence type="ECO:0000256" key="2">
    <source>
        <dbReference type="SAM" id="SignalP"/>
    </source>
</evidence>
<comment type="caution">
    <text evidence="4">The sequence shown here is derived from an EMBL/GenBank/DDBJ whole genome shotgun (WGS) entry which is preliminary data.</text>
</comment>
<feature type="domain" description="SecDF P1 head subdomain" evidence="3">
    <location>
        <begin position="89"/>
        <end position="176"/>
    </location>
</feature>
<feature type="region of interest" description="Disordered" evidence="1">
    <location>
        <begin position="27"/>
        <end position="60"/>
    </location>
</feature>
<accession>A0A853G3V7</accession>
<evidence type="ECO:0000313" key="5">
    <source>
        <dbReference type="Proteomes" id="UP000559809"/>
    </source>
</evidence>
<keyword evidence="5" id="KW-1185">Reference proteome</keyword>
<organism evidence="4 5">
    <name type="scientific">Parapusillimonas granuli</name>
    <dbReference type="NCBI Taxonomy" id="380911"/>
    <lineage>
        <taxon>Bacteria</taxon>
        <taxon>Pseudomonadati</taxon>
        <taxon>Pseudomonadota</taxon>
        <taxon>Betaproteobacteria</taxon>
        <taxon>Burkholderiales</taxon>
        <taxon>Alcaligenaceae</taxon>
        <taxon>Parapusillimonas</taxon>
    </lineage>
</organism>
<keyword evidence="2" id="KW-0732">Signal</keyword>
<dbReference type="AlphaFoldDB" id="A0A853G3V7"/>